<protein>
    <submittedName>
        <fullName evidence="1">TIGR01212 family radical SAM protein</fullName>
    </submittedName>
</protein>
<comment type="caution">
    <text evidence="1">The sequence shown here is derived from an EMBL/GenBank/DDBJ whole genome shotgun (WGS) entry which is preliminary data.</text>
</comment>
<gene>
    <name evidence="1" type="ORF">CS063_05295</name>
</gene>
<dbReference type="EMBL" id="PEDL01000003">
    <property type="protein sequence ID" value="PHV71466.1"/>
    <property type="molecule type" value="Genomic_DNA"/>
</dbReference>
<name>A0AC61DFJ0_9FIRM</name>
<proteinExistence type="predicted"/>
<keyword evidence="2" id="KW-1185">Reference proteome</keyword>
<evidence type="ECO:0000313" key="1">
    <source>
        <dbReference type="EMBL" id="PHV71466.1"/>
    </source>
</evidence>
<organism evidence="1 2">
    <name type="scientific">Sporanaerobium hydrogeniformans</name>
    <dbReference type="NCBI Taxonomy" id="3072179"/>
    <lineage>
        <taxon>Bacteria</taxon>
        <taxon>Bacillati</taxon>
        <taxon>Bacillota</taxon>
        <taxon>Clostridia</taxon>
        <taxon>Lachnospirales</taxon>
        <taxon>Lachnospiraceae</taxon>
        <taxon>Sporanaerobium</taxon>
    </lineage>
</organism>
<reference evidence="1" key="1">
    <citation type="submission" date="2017-10" db="EMBL/GenBank/DDBJ databases">
        <title>Genome sequence of cellulolytic Lachnospiraceae bacterium XHS1971 isolated from hotspring sediment.</title>
        <authorList>
            <person name="Vasudevan G."/>
            <person name="Joshi A.J."/>
            <person name="Hivarkar S."/>
            <person name="Lanjekar V.B."/>
            <person name="Dhakephalkar P.K."/>
            <person name="Dagar S."/>
        </authorList>
    </citation>
    <scope>NUCLEOTIDE SEQUENCE</scope>
    <source>
        <strain evidence="1">XHS1971</strain>
    </source>
</reference>
<dbReference type="Proteomes" id="UP000224460">
    <property type="component" value="Unassembled WGS sequence"/>
</dbReference>
<accession>A0AC61DFJ0</accession>
<evidence type="ECO:0000313" key="2">
    <source>
        <dbReference type="Proteomes" id="UP000224460"/>
    </source>
</evidence>
<sequence length="317" mass="36679">MDTYLKYSTYLREKYGEKVYKLPIQLPVTCPNRDGTCGSGGCTFCGDIGTGFEMYEATESIAEQLQKNKDYMGKRYKARLFIAYFQNYSNTYMSLEAFSQVIETIRDKDIVEIAVSTRPDCIHPAYLEILKAWAIKHQKEICIELGLQTINYHTLKKINRGHGLAEYLDAILMIKSYGFKVCTHVILNLPWDTEQDTIETAKCLSVLQSDYVKLHALYLIKGTPLAKAYEKGNFEMLSLEGYKERVKLFLRYLNPQIVVQRLIGRAPEEVTIFANWDTSWWKIHDDLVAEMQESGQKQGDLYNYRQGKAVRRWTESS</sequence>